<dbReference type="OMA" id="PDINAIN"/>
<reference evidence="3 4" key="1">
    <citation type="journal article" date="2014" name="BMC Genomics">
        <title>Comparative genome sequencing reveals chemotype-specific gene clusters in the toxigenic black mold Stachybotrys.</title>
        <authorList>
            <person name="Semeiks J."/>
            <person name="Borek D."/>
            <person name="Otwinowski Z."/>
            <person name="Grishin N.V."/>
        </authorList>
    </citation>
    <scope>NUCLEOTIDE SEQUENCE [LARGE SCALE GENOMIC DNA]</scope>
    <source>
        <strain evidence="3 4">IBT 40285</strain>
    </source>
</reference>
<evidence type="ECO:0000313" key="4">
    <source>
        <dbReference type="Proteomes" id="UP000028524"/>
    </source>
</evidence>
<feature type="compositionally biased region" description="Polar residues" evidence="1">
    <location>
        <begin position="442"/>
        <end position="453"/>
    </location>
</feature>
<proteinExistence type="predicted"/>
<sequence>MRTNLFSSLMLPALAVGHSGPDTPSCATDCTATLMNQHKVDDVKLLCNDTIKQRTLFSCLANLCKPDDYGPALITTITTCSGLGADISTLHPVVLDGVDMTQRNTTPELPGMVMAETDCDDVDVLTFDQVFSIAVDCRAGADGVLTLSPPGATPGPEADPNNGDSDDGLGSHCDGASSEAPCPGTLSPADPDNGTGQDTPGPGGSFDPSDGRGGAPEAGSNSNPTNCSPQDPNCKGDGTNAAGDPIATLRIPIPTWPAPPVGGDASDSSAPSVGLDGTPRAGSSASPENPAGGPGSDGPFCRPADPEGGSPEDALVCTGSEDAAPPSSNQEDATDETPSVDTGVSLPPLPSIVAPQPSTSPAAPQPSLPPKADGVPISPQGAPGDQPATPIEPAGNGSPGPDRDRDKVTSGSDGNGSGGNPDTAPAGPSDGSYFGHIPGTDDATNNGSPVTSAGSGGPGGDLEAAGPEPDCTDVNSSDGSGASDPASEFNPSPNRDNGQAPSCADVTDGTDGIDQPKTNDGLPPTGGPDTENGDTGCSAPGTDGDARCNSPNSPENSSAGNDDADSGSPADNGSGGDNSNNEDDNLDNGNPNSNSPCTDDSANDGSDNNQNPGSAGDDDSPCDNDTDGDPRLDNKEQNGGPTETMLWPHATQGSSDGGAGRSSTTFVRVHSPLSTVPEPSQGAGYPNDASGNGQLGSGLDKDGDGSPDPIIITVIAPAGQGGAETTVVTIWPLPTAGPAGQGGLKSYGDPRVRDIDFRDVEEEAFPDPRTEEQLSILDARGLRMRGTLETTTSYIKAQPTVNPETQDNESGAPAVAKPCGTLLFAWCLLFMARMVVALTE</sequence>
<evidence type="ECO:0000313" key="3">
    <source>
        <dbReference type="EMBL" id="KFA69835.1"/>
    </source>
</evidence>
<feature type="compositionally biased region" description="Polar residues" evidence="1">
    <location>
        <begin position="661"/>
        <end position="678"/>
    </location>
</feature>
<keyword evidence="4" id="KW-1185">Reference proteome</keyword>
<feature type="compositionally biased region" description="Low complexity" evidence="1">
    <location>
        <begin position="476"/>
        <end position="487"/>
    </location>
</feature>
<accession>A0A084R0V0</accession>
<evidence type="ECO:0000256" key="2">
    <source>
        <dbReference type="SAM" id="SignalP"/>
    </source>
</evidence>
<dbReference type="AlphaFoldDB" id="A0A084R0V0"/>
<feature type="compositionally biased region" description="Polar residues" evidence="1">
    <location>
        <begin position="593"/>
        <end position="613"/>
    </location>
</feature>
<dbReference type="Proteomes" id="UP000028524">
    <property type="component" value="Unassembled WGS sequence"/>
</dbReference>
<feature type="region of interest" description="Disordered" evidence="1">
    <location>
        <begin position="147"/>
        <end position="707"/>
    </location>
</feature>
<gene>
    <name evidence="3" type="ORF">S40285_02439</name>
</gene>
<organism evidence="3 4">
    <name type="scientific">Stachybotrys chlorohalonatus (strain IBT 40285)</name>
    <dbReference type="NCBI Taxonomy" id="1283841"/>
    <lineage>
        <taxon>Eukaryota</taxon>
        <taxon>Fungi</taxon>
        <taxon>Dikarya</taxon>
        <taxon>Ascomycota</taxon>
        <taxon>Pezizomycotina</taxon>
        <taxon>Sordariomycetes</taxon>
        <taxon>Hypocreomycetidae</taxon>
        <taxon>Hypocreales</taxon>
        <taxon>Stachybotryaceae</taxon>
        <taxon>Stachybotrys</taxon>
    </lineage>
</organism>
<feature type="compositionally biased region" description="Polar residues" evidence="1">
    <location>
        <begin position="219"/>
        <end position="231"/>
    </location>
</feature>
<feature type="compositionally biased region" description="Low complexity" evidence="1">
    <location>
        <begin position="555"/>
        <end position="572"/>
    </location>
</feature>
<dbReference type="HOGENOM" id="CLU_338637_0_0_1"/>
<dbReference type="EMBL" id="KL659358">
    <property type="protein sequence ID" value="KFA69835.1"/>
    <property type="molecule type" value="Genomic_DNA"/>
</dbReference>
<name>A0A084R0V0_STAC4</name>
<protein>
    <recommendedName>
        <fullName evidence="5">Extracellular membrane protein CFEM domain-containing protein</fullName>
    </recommendedName>
</protein>
<feature type="compositionally biased region" description="Polar residues" evidence="1">
    <location>
        <begin position="326"/>
        <end position="342"/>
    </location>
</feature>
<feature type="compositionally biased region" description="Polar residues" evidence="1">
    <location>
        <begin position="489"/>
        <end position="500"/>
    </location>
</feature>
<feature type="compositionally biased region" description="Acidic residues" evidence="1">
    <location>
        <begin position="616"/>
        <end position="627"/>
    </location>
</feature>
<dbReference type="OrthoDB" id="5421216at2759"/>
<dbReference type="STRING" id="1283841.A0A084R0V0"/>
<feature type="chain" id="PRO_5001779925" description="Extracellular membrane protein CFEM domain-containing protein" evidence="2">
    <location>
        <begin position="18"/>
        <end position="840"/>
    </location>
</feature>
<evidence type="ECO:0008006" key="5">
    <source>
        <dbReference type="Google" id="ProtNLM"/>
    </source>
</evidence>
<evidence type="ECO:0000256" key="1">
    <source>
        <dbReference type="SAM" id="MobiDB-lite"/>
    </source>
</evidence>
<dbReference type="InParanoid" id="A0A084R0V0"/>
<keyword evidence="2" id="KW-0732">Signal</keyword>
<feature type="signal peptide" evidence="2">
    <location>
        <begin position="1"/>
        <end position="17"/>
    </location>
</feature>